<evidence type="ECO:0000259" key="3">
    <source>
        <dbReference type="Pfam" id="PF00171"/>
    </source>
</evidence>
<reference evidence="4 5" key="1">
    <citation type="submission" date="2018-06" db="EMBL/GenBank/DDBJ databases">
        <authorList>
            <person name="Feng T."/>
            <person name="Jeon C.O."/>
        </authorList>
    </citation>
    <scope>NUCLEOTIDE SEQUENCE [LARGE SCALE GENOMIC DNA]</scope>
    <source>
        <strain evidence="4 5">S23</strain>
    </source>
</reference>
<evidence type="ECO:0000256" key="2">
    <source>
        <dbReference type="SAM" id="MobiDB-lite"/>
    </source>
</evidence>
<feature type="region of interest" description="Disordered" evidence="2">
    <location>
        <begin position="1"/>
        <end position="21"/>
    </location>
</feature>
<accession>A0A370P2G5</accession>
<dbReference type="RefSeq" id="WP_115012669.1">
    <property type="nucleotide sequence ID" value="NZ_QKWJ01000001.1"/>
</dbReference>
<protein>
    <submittedName>
        <fullName evidence="4">Sulfoacetaldehyde dehydrogenase</fullName>
    </submittedName>
</protein>
<dbReference type="AlphaFoldDB" id="A0A370P2G5"/>
<evidence type="ECO:0000256" key="1">
    <source>
        <dbReference type="ARBA" id="ARBA00023002"/>
    </source>
</evidence>
<dbReference type="EMBL" id="QKWJ01000001">
    <property type="protein sequence ID" value="RDK11998.1"/>
    <property type="molecule type" value="Genomic_DNA"/>
</dbReference>
<dbReference type="Gene3D" id="3.40.605.10">
    <property type="entry name" value="Aldehyde Dehydrogenase, Chain A, domain 1"/>
    <property type="match status" value="1"/>
</dbReference>
<keyword evidence="5" id="KW-1185">Reference proteome</keyword>
<gene>
    <name evidence="4" type="ORF">DN412_00135</name>
</gene>
<feature type="compositionally biased region" description="Basic residues" evidence="2">
    <location>
        <begin position="1"/>
        <end position="10"/>
    </location>
</feature>
<dbReference type="InterPro" id="IPR016162">
    <property type="entry name" value="Ald_DH_N"/>
</dbReference>
<name>A0A370P2G5_9BURK</name>
<dbReference type="SUPFAM" id="SSF53720">
    <property type="entry name" value="ALDH-like"/>
    <property type="match status" value="1"/>
</dbReference>
<dbReference type="InterPro" id="IPR016163">
    <property type="entry name" value="Ald_DH_C"/>
</dbReference>
<comment type="caution">
    <text evidence="4">The sequence shown here is derived from an EMBL/GenBank/DDBJ whole genome shotgun (WGS) entry which is preliminary data.</text>
</comment>
<dbReference type="PANTHER" id="PTHR11699">
    <property type="entry name" value="ALDEHYDE DEHYDROGENASE-RELATED"/>
    <property type="match status" value="1"/>
</dbReference>
<proteinExistence type="predicted"/>
<sequence length="497" mass="51839">MSVQILHRRQSNNSDLSLPAASVPAQTAQSAADAAAEAVTAVVTRARQAQREFARADQATVDTAVAAAAWAIMEPTRNRQLAERAVADTGLGNVDDKIRKNYRKTLGLLRDLHGHKTTGVIAQDAAAGITEIARPVGVVAAITPSTNPAATPANKIINALKCGNSVIVAPSPKGQDTCALLLSFIHAEFARAGLPADLVQMLPAPVSKAATAALMRQADLVVATGSQANVRMAYTSGTPAFGVGAGNVASIIDASAALDDAAAKVARSKTFDNATSCSSENSLVVLDAVYMPMLDALAAVGGVLLTAAEKARLQALMWQDGKLAGTFTGQSATRIAELAGLERVRALQPAMLLVEETGVGSDYPFSGEKLSPVLTVYRAADFAAAVERVACLYAYMGAGHSVSLHSNHPHHALQLGQELPVARVIVNQAHCFATGGNFDNGLPFSLSMGCGTWGGNNFSDNLGWRQYLNITRIAVPIAEHVPDEADLLGDYFARVGK</sequence>
<dbReference type="Proteomes" id="UP000255165">
    <property type="component" value="Unassembled WGS sequence"/>
</dbReference>
<dbReference type="Gene3D" id="3.40.309.10">
    <property type="entry name" value="Aldehyde Dehydrogenase, Chain A, domain 2"/>
    <property type="match status" value="1"/>
</dbReference>
<keyword evidence="1" id="KW-0560">Oxidoreductase</keyword>
<feature type="domain" description="Aldehyde dehydrogenase" evidence="3">
    <location>
        <begin position="26"/>
        <end position="299"/>
    </location>
</feature>
<dbReference type="InterPro" id="IPR015590">
    <property type="entry name" value="Aldehyde_DH_dom"/>
</dbReference>
<organism evidence="4 5">
    <name type="scientific">Cupriavidus lacunae</name>
    <dbReference type="NCBI Taxonomy" id="2666307"/>
    <lineage>
        <taxon>Bacteria</taxon>
        <taxon>Pseudomonadati</taxon>
        <taxon>Pseudomonadota</taxon>
        <taxon>Betaproteobacteria</taxon>
        <taxon>Burkholderiales</taxon>
        <taxon>Burkholderiaceae</taxon>
        <taxon>Cupriavidus</taxon>
    </lineage>
</organism>
<evidence type="ECO:0000313" key="5">
    <source>
        <dbReference type="Proteomes" id="UP000255165"/>
    </source>
</evidence>
<evidence type="ECO:0000313" key="4">
    <source>
        <dbReference type="EMBL" id="RDK11998.1"/>
    </source>
</evidence>
<dbReference type="InterPro" id="IPR016161">
    <property type="entry name" value="Ald_DH/histidinol_DH"/>
</dbReference>
<dbReference type="Pfam" id="PF00171">
    <property type="entry name" value="Aldedh"/>
    <property type="match status" value="1"/>
</dbReference>
<dbReference type="NCBIfam" id="NF047625">
    <property type="entry name" value="AcylSulfactDhSauS"/>
    <property type="match status" value="1"/>
</dbReference>
<dbReference type="GO" id="GO:0016620">
    <property type="term" value="F:oxidoreductase activity, acting on the aldehyde or oxo group of donors, NAD or NADP as acceptor"/>
    <property type="evidence" value="ECO:0007669"/>
    <property type="project" value="InterPro"/>
</dbReference>